<evidence type="ECO:0000259" key="1">
    <source>
        <dbReference type="SMART" id="SM00347"/>
    </source>
</evidence>
<keyword evidence="3" id="KW-1185">Reference proteome</keyword>
<feature type="domain" description="HTH marR-type" evidence="1">
    <location>
        <begin position="2"/>
        <end position="101"/>
    </location>
</feature>
<dbReference type="PANTHER" id="PTHR33164">
    <property type="entry name" value="TRANSCRIPTIONAL REGULATOR, MARR FAMILY"/>
    <property type="match status" value="1"/>
</dbReference>
<dbReference type="AlphaFoldDB" id="A0A4U7MWU4"/>
<dbReference type="InterPro" id="IPR011991">
    <property type="entry name" value="ArsR-like_HTH"/>
</dbReference>
<dbReference type="CDD" id="cd00090">
    <property type="entry name" value="HTH_ARSR"/>
    <property type="match status" value="1"/>
</dbReference>
<dbReference type="NCBIfam" id="TIGR04176">
    <property type="entry name" value="MarR_EPS"/>
    <property type="match status" value="1"/>
</dbReference>
<dbReference type="InterPro" id="IPR000835">
    <property type="entry name" value="HTH_MarR-typ"/>
</dbReference>
<dbReference type="InterPro" id="IPR039422">
    <property type="entry name" value="MarR/SlyA-like"/>
</dbReference>
<dbReference type="RefSeq" id="WP_138017051.1">
    <property type="nucleotide sequence ID" value="NZ_SULI01000022.1"/>
</dbReference>
<dbReference type="GO" id="GO:0006950">
    <property type="term" value="P:response to stress"/>
    <property type="evidence" value="ECO:0007669"/>
    <property type="project" value="TreeGrafter"/>
</dbReference>
<comment type="caution">
    <text evidence="2">The sequence shown here is derived from an EMBL/GenBank/DDBJ whole genome shotgun (WGS) entry which is preliminary data.</text>
</comment>
<dbReference type="InterPro" id="IPR036390">
    <property type="entry name" value="WH_DNA-bd_sf"/>
</dbReference>
<protein>
    <submittedName>
        <fullName evidence="2">MarR family EPS-associated transcriptional regulator</fullName>
    </submittedName>
</protein>
<organism evidence="2 3">
    <name type="scientific">Shimia litoralis</name>
    <dbReference type="NCBI Taxonomy" id="420403"/>
    <lineage>
        <taxon>Bacteria</taxon>
        <taxon>Pseudomonadati</taxon>
        <taxon>Pseudomonadota</taxon>
        <taxon>Alphaproteobacteria</taxon>
        <taxon>Rhodobacterales</taxon>
        <taxon>Roseobacteraceae</taxon>
    </lineage>
</organism>
<dbReference type="InterPro" id="IPR026433">
    <property type="entry name" value="MarR_EPS"/>
</dbReference>
<dbReference type="GO" id="GO:0003700">
    <property type="term" value="F:DNA-binding transcription factor activity"/>
    <property type="evidence" value="ECO:0007669"/>
    <property type="project" value="InterPro"/>
</dbReference>
<dbReference type="InterPro" id="IPR036388">
    <property type="entry name" value="WH-like_DNA-bd_sf"/>
</dbReference>
<dbReference type="SUPFAM" id="SSF46785">
    <property type="entry name" value="Winged helix' DNA-binding domain"/>
    <property type="match status" value="1"/>
</dbReference>
<proteinExistence type="predicted"/>
<dbReference type="PANTHER" id="PTHR33164:SF43">
    <property type="entry name" value="HTH-TYPE TRANSCRIPTIONAL REPRESSOR YETL"/>
    <property type="match status" value="1"/>
</dbReference>
<dbReference type="EMBL" id="SULI01000022">
    <property type="protein sequence ID" value="TKZ17443.1"/>
    <property type="molecule type" value="Genomic_DNA"/>
</dbReference>
<gene>
    <name evidence="2" type="ORF">FAP39_14240</name>
</gene>
<dbReference type="Gene3D" id="1.10.10.10">
    <property type="entry name" value="Winged helix-like DNA-binding domain superfamily/Winged helix DNA-binding domain"/>
    <property type="match status" value="1"/>
</dbReference>
<dbReference type="SMART" id="SM00347">
    <property type="entry name" value="HTH_MARR"/>
    <property type="match status" value="1"/>
</dbReference>
<evidence type="ECO:0000313" key="3">
    <source>
        <dbReference type="Proteomes" id="UP000306575"/>
    </source>
</evidence>
<dbReference type="Pfam" id="PF13412">
    <property type="entry name" value="HTH_24"/>
    <property type="match status" value="1"/>
</dbReference>
<accession>A0A4U7MWU4</accession>
<sequence>MTSKRTKLQEDTHFRVLRILQENPEMSQRELAEAVGVSVGGIHYVLNALIDKGLVKLGDFTAAADKRRYAYVLTPKGIVRKAAVTRAFLSRKIEEYEALQKEIEALKNELPEDGYTLGAGRQKPETTVCASTEATFFKLSTLKK</sequence>
<reference evidence="2 3" key="1">
    <citation type="submission" date="2019-04" db="EMBL/GenBank/DDBJ databases">
        <title>Genome sequence of Pelagicola litoralis CL-ES2.</title>
        <authorList>
            <person name="Cao J."/>
        </authorList>
    </citation>
    <scope>NUCLEOTIDE SEQUENCE [LARGE SCALE GENOMIC DNA]</scope>
    <source>
        <strain evidence="2 3">CL-ES2</strain>
    </source>
</reference>
<dbReference type="Proteomes" id="UP000306575">
    <property type="component" value="Unassembled WGS sequence"/>
</dbReference>
<evidence type="ECO:0000313" key="2">
    <source>
        <dbReference type="EMBL" id="TKZ17443.1"/>
    </source>
</evidence>
<dbReference type="OrthoDB" id="8537236at2"/>
<name>A0A4U7MWU4_9RHOB</name>